<dbReference type="OrthoDB" id="3222453at2759"/>
<keyword evidence="3" id="KW-1185">Reference proteome</keyword>
<accession>A0A166M6B4</accession>
<reference evidence="2 3" key="1">
    <citation type="journal article" date="2016" name="Mol. Biol. Evol.">
        <title>Comparative Genomics of Early-Diverging Mushroom-Forming Fungi Provides Insights into the Origins of Lignocellulose Decay Capabilities.</title>
        <authorList>
            <person name="Nagy L.G."/>
            <person name="Riley R."/>
            <person name="Tritt A."/>
            <person name="Adam C."/>
            <person name="Daum C."/>
            <person name="Floudas D."/>
            <person name="Sun H."/>
            <person name="Yadav J.S."/>
            <person name="Pangilinan J."/>
            <person name="Larsson K.H."/>
            <person name="Matsuura K."/>
            <person name="Barry K."/>
            <person name="Labutti K."/>
            <person name="Kuo R."/>
            <person name="Ohm R.A."/>
            <person name="Bhattacharya S.S."/>
            <person name="Shirouzu T."/>
            <person name="Yoshinaga Y."/>
            <person name="Martin F.M."/>
            <person name="Grigoriev I.V."/>
            <person name="Hibbett D.S."/>
        </authorList>
    </citation>
    <scope>NUCLEOTIDE SEQUENCE [LARGE SCALE GENOMIC DNA]</scope>
    <source>
        <strain evidence="2 3">CBS 109695</strain>
    </source>
</reference>
<evidence type="ECO:0000313" key="3">
    <source>
        <dbReference type="Proteomes" id="UP000076532"/>
    </source>
</evidence>
<gene>
    <name evidence="2" type="ORF">FIBSPDRAFT_453371</name>
</gene>
<organism evidence="2 3">
    <name type="scientific">Athelia psychrophila</name>
    <dbReference type="NCBI Taxonomy" id="1759441"/>
    <lineage>
        <taxon>Eukaryota</taxon>
        <taxon>Fungi</taxon>
        <taxon>Dikarya</taxon>
        <taxon>Basidiomycota</taxon>
        <taxon>Agaricomycotina</taxon>
        <taxon>Agaricomycetes</taxon>
        <taxon>Agaricomycetidae</taxon>
        <taxon>Atheliales</taxon>
        <taxon>Atheliaceae</taxon>
        <taxon>Athelia</taxon>
    </lineage>
</organism>
<sequence length="423" mass="45900">MADSQVYARQLLPKKHGYPMYYPEPLDDLPLEYRKRGVGIGDVGIIKPNGAFQFVFNIFILWTESNPGINCFGVPDGFVPMELGRRPAARNQNKHIKGSAIMSNCEKSTAASGSIGVGDGSIPSAAAGTIGFNVTSSSSETALLTMPDGALGEDYYNDTAIRSFSIANALSWYEFINVKLGRAAPNGSLYVVTGCDKSTAWGIATVEKHSSSRSLSLQFTAIKGLLGASYSCSWAVTGGAVPRSSLAAEDFALGADIKQPQNQCLFVRGYKIMAREGLMALQSPSELVAVESITDHSKSDSLLRQNDRSFPGNASEGRSWIGRVTGYQGGGKSNRESDDGWSTEKELDPHVGAYHPLDTINRYLLENTQAQVAITHESDWWALSPVCPYPPRCSAGLLIEIRTRLSQMRLKSSAVWPPIMHFR</sequence>
<name>A0A166M6B4_9AGAM</name>
<proteinExistence type="predicted"/>
<feature type="compositionally biased region" description="Basic and acidic residues" evidence="1">
    <location>
        <begin position="333"/>
        <end position="343"/>
    </location>
</feature>
<protein>
    <submittedName>
        <fullName evidence="2">Uncharacterized protein</fullName>
    </submittedName>
</protein>
<dbReference type="EMBL" id="KV417531">
    <property type="protein sequence ID" value="KZP23682.1"/>
    <property type="molecule type" value="Genomic_DNA"/>
</dbReference>
<evidence type="ECO:0000256" key="1">
    <source>
        <dbReference type="SAM" id="MobiDB-lite"/>
    </source>
</evidence>
<dbReference type="Proteomes" id="UP000076532">
    <property type="component" value="Unassembled WGS sequence"/>
</dbReference>
<feature type="region of interest" description="Disordered" evidence="1">
    <location>
        <begin position="301"/>
        <end position="343"/>
    </location>
</feature>
<evidence type="ECO:0000313" key="2">
    <source>
        <dbReference type="EMBL" id="KZP23682.1"/>
    </source>
</evidence>
<dbReference type="AlphaFoldDB" id="A0A166M6B4"/>